<dbReference type="Pfam" id="PF02522">
    <property type="entry name" value="Antibiotic_NAT"/>
    <property type="match status" value="1"/>
</dbReference>
<protein>
    <recommendedName>
        <fullName evidence="2">Aminoglycoside N(3)-acetyltransferase</fullName>
    </recommendedName>
</protein>
<organism evidence="1">
    <name type="scientific">marine metagenome</name>
    <dbReference type="NCBI Taxonomy" id="408172"/>
    <lineage>
        <taxon>unclassified sequences</taxon>
        <taxon>metagenomes</taxon>
        <taxon>ecological metagenomes</taxon>
    </lineage>
</organism>
<dbReference type="GO" id="GO:0008080">
    <property type="term" value="F:N-acetyltransferase activity"/>
    <property type="evidence" value="ECO:0007669"/>
    <property type="project" value="InterPro"/>
</dbReference>
<accession>A0A383DJF1</accession>
<evidence type="ECO:0008006" key="2">
    <source>
        <dbReference type="Google" id="ProtNLM"/>
    </source>
</evidence>
<dbReference type="InterPro" id="IPR003679">
    <property type="entry name" value="Amioglycoside_AcTrfase"/>
</dbReference>
<gene>
    <name evidence="1" type="ORF">METZ01_LOCUS497446</name>
</gene>
<dbReference type="InterPro" id="IPR028345">
    <property type="entry name" value="Antibiotic_NAT-like"/>
</dbReference>
<sequence length="167" mass="19374">SFALKRKDFRRTKNPIYSFAVTGKDKDYLCNLNHNNCFDLDSPFGYLIKNHAKMFFIGMDYKDGFTLCHVAEQTVGVNYRILKDFSGSYIDKFKKKSKVNCKLYVRNLNSDVARSMIDKKMDKVLIKNQAYEKKIVGGIILNLIDMNKAYKIMKHDLQNKGGLVYTI</sequence>
<reference evidence="1" key="1">
    <citation type="submission" date="2018-05" db="EMBL/GenBank/DDBJ databases">
        <authorList>
            <person name="Lanie J.A."/>
            <person name="Ng W.-L."/>
            <person name="Kazmierczak K.M."/>
            <person name="Andrzejewski T.M."/>
            <person name="Davidsen T.M."/>
            <person name="Wayne K.J."/>
            <person name="Tettelin H."/>
            <person name="Glass J.I."/>
            <person name="Rusch D."/>
            <person name="Podicherti R."/>
            <person name="Tsui H.-C.T."/>
            <person name="Winkler M.E."/>
        </authorList>
    </citation>
    <scope>NUCLEOTIDE SEQUENCE</scope>
</reference>
<feature type="non-terminal residue" evidence="1">
    <location>
        <position position="1"/>
    </location>
</feature>
<dbReference type="SUPFAM" id="SSF110710">
    <property type="entry name" value="TTHA0583/YokD-like"/>
    <property type="match status" value="1"/>
</dbReference>
<proteinExistence type="predicted"/>
<dbReference type="AlphaFoldDB" id="A0A383DJF1"/>
<evidence type="ECO:0000313" key="1">
    <source>
        <dbReference type="EMBL" id="SVE44592.1"/>
    </source>
</evidence>
<dbReference type="EMBL" id="UINC01217820">
    <property type="protein sequence ID" value="SVE44592.1"/>
    <property type="molecule type" value="Genomic_DNA"/>
</dbReference>
<dbReference type="GO" id="GO:0046677">
    <property type="term" value="P:response to antibiotic"/>
    <property type="evidence" value="ECO:0007669"/>
    <property type="project" value="InterPro"/>
</dbReference>
<name>A0A383DJF1_9ZZZZ</name>